<evidence type="ECO:0000256" key="4">
    <source>
        <dbReference type="ARBA" id="ARBA00022741"/>
    </source>
</evidence>
<organism evidence="12 13">
    <name type="scientific">Eragrostis curvula</name>
    <name type="common">weeping love grass</name>
    <dbReference type="NCBI Taxonomy" id="38414"/>
    <lineage>
        <taxon>Eukaryota</taxon>
        <taxon>Viridiplantae</taxon>
        <taxon>Streptophyta</taxon>
        <taxon>Embryophyta</taxon>
        <taxon>Tracheophyta</taxon>
        <taxon>Spermatophyta</taxon>
        <taxon>Magnoliopsida</taxon>
        <taxon>Liliopsida</taxon>
        <taxon>Poales</taxon>
        <taxon>Poaceae</taxon>
        <taxon>PACMAD clade</taxon>
        <taxon>Chloridoideae</taxon>
        <taxon>Eragrostideae</taxon>
        <taxon>Eragrostidinae</taxon>
        <taxon>Eragrostis</taxon>
    </lineage>
</organism>
<evidence type="ECO:0000256" key="2">
    <source>
        <dbReference type="ARBA" id="ARBA00022614"/>
    </source>
</evidence>
<feature type="region of interest" description="Disordered" evidence="7">
    <location>
        <begin position="930"/>
        <end position="983"/>
    </location>
</feature>
<dbReference type="InterPro" id="IPR042197">
    <property type="entry name" value="Apaf_helical"/>
</dbReference>
<evidence type="ECO:0000256" key="5">
    <source>
        <dbReference type="ARBA" id="ARBA00022821"/>
    </source>
</evidence>
<evidence type="ECO:0000256" key="7">
    <source>
        <dbReference type="SAM" id="MobiDB-lite"/>
    </source>
</evidence>
<dbReference type="SUPFAM" id="SSF52540">
    <property type="entry name" value="P-loop containing nucleoside triphosphate hydrolases"/>
    <property type="match status" value="1"/>
</dbReference>
<dbReference type="InterPro" id="IPR027417">
    <property type="entry name" value="P-loop_NTPase"/>
</dbReference>
<evidence type="ECO:0000259" key="9">
    <source>
        <dbReference type="Pfam" id="PF18052"/>
    </source>
</evidence>
<evidence type="ECO:0000259" key="11">
    <source>
        <dbReference type="Pfam" id="PF23598"/>
    </source>
</evidence>
<dbReference type="Gene3D" id="3.80.10.10">
    <property type="entry name" value="Ribonuclease Inhibitor"/>
    <property type="match status" value="1"/>
</dbReference>
<evidence type="ECO:0000313" key="12">
    <source>
        <dbReference type="EMBL" id="TVU01186.1"/>
    </source>
</evidence>
<dbReference type="Gene3D" id="1.10.10.10">
    <property type="entry name" value="Winged helix-like DNA-binding domain superfamily/Winged helix DNA-binding domain"/>
    <property type="match status" value="1"/>
</dbReference>
<dbReference type="InterPro" id="IPR032675">
    <property type="entry name" value="LRR_dom_sf"/>
</dbReference>
<dbReference type="PANTHER" id="PTHR23155">
    <property type="entry name" value="DISEASE RESISTANCE PROTEIN RP"/>
    <property type="match status" value="1"/>
</dbReference>
<dbReference type="InterPro" id="IPR041118">
    <property type="entry name" value="Rx_N"/>
</dbReference>
<name>A0A5J9SQC4_9POAL</name>
<dbReference type="EMBL" id="RWGY01000477">
    <property type="protein sequence ID" value="TVU01186.1"/>
    <property type="molecule type" value="Genomic_DNA"/>
</dbReference>
<dbReference type="Gramene" id="TVU01186">
    <property type="protein sequence ID" value="TVU01186"/>
    <property type="gene ID" value="EJB05_53360"/>
</dbReference>
<gene>
    <name evidence="12" type="ORF">EJB05_53360</name>
</gene>
<dbReference type="OrthoDB" id="680477at2759"/>
<dbReference type="GO" id="GO:0043531">
    <property type="term" value="F:ADP binding"/>
    <property type="evidence" value="ECO:0007669"/>
    <property type="project" value="InterPro"/>
</dbReference>
<keyword evidence="13" id="KW-1185">Reference proteome</keyword>
<dbReference type="CDD" id="cd14798">
    <property type="entry name" value="RX-CC_like"/>
    <property type="match status" value="1"/>
</dbReference>
<dbReference type="Gene3D" id="1.20.5.4130">
    <property type="match status" value="1"/>
</dbReference>
<evidence type="ECO:0008006" key="14">
    <source>
        <dbReference type="Google" id="ProtNLM"/>
    </source>
</evidence>
<dbReference type="GO" id="GO:0002758">
    <property type="term" value="P:innate immune response-activating signaling pathway"/>
    <property type="evidence" value="ECO:0007669"/>
    <property type="project" value="UniProtKB-ARBA"/>
</dbReference>
<dbReference type="AlphaFoldDB" id="A0A5J9SQC4"/>
<dbReference type="Pfam" id="PF23559">
    <property type="entry name" value="WHD_DRP"/>
    <property type="match status" value="1"/>
</dbReference>
<dbReference type="Proteomes" id="UP000324897">
    <property type="component" value="Unassembled WGS sequence"/>
</dbReference>
<dbReference type="GO" id="GO:0042742">
    <property type="term" value="P:defense response to bacterium"/>
    <property type="evidence" value="ECO:0007669"/>
    <property type="project" value="UniProtKB-ARBA"/>
</dbReference>
<dbReference type="InterPro" id="IPR044974">
    <property type="entry name" value="Disease_R_plants"/>
</dbReference>
<accession>A0A5J9SQC4</accession>
<feature type="domain" description="NB-ARC" evidence="8">
    <location>
        <begin position="173"/>
        <end position="345"/>
    </location>
</feature>
<comment type="caution">
    <text evidence="12">The sequence shown here is derived from an EMBL/GenBank/DDBJ whole genome shotgun (WGS) entry which is preliminary data.</text>
</comment>
<feature type="domain" description="Disease resistance protein winged helix" evidence="10">
    <location>
        <begin position="431"/>
        <end position="502"/>
    </location>
</feature>
<dbReference type="Gene3D" id="1.10.8.430">
    <property type="entry name" value="Helical domain of apoptotic protease-activating factors"/>
    <property type="match status" value="1"/>
</dbReference>
<proteinExistence type="inferred from homology"/>
<comment type="similarity">
    <text evidence="1">Belongs to the disease resistance NB-LRR family.</text>
</comment>
<evidence type="ECO:0000256" key="1">
    <source>
        <dbReference type="ARBA" id="ARBA00008894"/>
    </source>
</evidence>
<evidence type="ECO:0000259" key="8">
    <source>
        <dbReference type="Pfam" id="PF00931"/>
    </source>
</evidence>
<feature type="non-terminal residue" evidence="12">
    <location>
        <position position="1"/>
    </location>
</feature>
<dbReference type="PRINTS" id="PR00364">
    <property type="entry name" value="DISEASERSIST"/>
</dbReference>
<keyword evidence="4" id="KW-0547">Nucleotide-binding</keyword>
<keyword evidence="2" id="KW-0433">Leucine-rich repeat</keyword>
<dbReference type="InterPro" id="IPR055414">
    <property type="entry name" value="LRR_R13L4/SHOC2-like"/>
</dbReference>
<feature type="domain" description="Disease resistance N-terminal" evidence="9">
    <location>
        <begin position="7"/>
        <end position="91"/>
    </location>
</feature>
<dbReference type="SUPFAM" id="SSF52058">
    <property type="entry name" value="L domain-like"/>
    <property type="match status" value="1"/>
</dbReference>
<dbReference type="Gene3D" id="3.40.50.300">
    <property type="entry name" value="P-loop containing nucleotide triphosphate hydrolases"/>
    <property type="match status" value="1"/>
</dbReference>
<dbReference type="FunFam" id="1.10.10.10:FF:000322">
    <property type="entry name" value="Probable disease resistance protein At1g63360"/>
    <property type="match status" value="1"/>
</dbReference>
<feature type="compositionally biased region" description="Basic and acidic residues" evidence="7">
    <location>
        <begin position="966"/>
        <end position="983"/>
    </location>
</feature>
<dbReference type="InterPro" id="IPR058922">
    <property type="entry name" value="WHD_DRP"/>
</dbReference>
<reference evidence="12 13" key="1">
    <citation type="journal article" date="2019" name="Sci. Rep.">
        <title>A high-quality genome of Eragrostis curvula grass provides insights into Poaceae evolution and supports new strategies to enhance forage quality.</title>
        <authorList>
            <person name="Carballo J."/>
            <person name="Santos B.A.C.M."/>
            <person name="Zappacosta D."/>
            <person name="Garbus I."/>
            <person name="Selva J.P."/>
            <person name="Gallo C.A."/>
            <person name="Diaz A."/>
            <person name="Albertini E."/>
            <person name="Caccamo M."/>
            <person name="Echenique V."/>
        </authorList>
    </citation>
    <scope>NUCLEOTIDE SEQUENCE [LARGE SCALE GENOMIC DNA]</scope>
    <source>
        <strain evidence="13">cv. Victoria</strain>
        <tissue evidence="12">Leaf</tissue>
    </source>
</reference>
<feature type="domain" description="Disease resistance R13L4/SHOC-2-like LRR" evidence="11">
    <location>
        <begin position="559"/>
        <end position="914"/>
    </location>
</feature>
<evidence type="ECO:0000313" key="13">
    <source>
        <dbReference type="Proteomes" id="UP000324897"/>
    </source>
</evidence>
<protein>
    <recommendedName>
        <fullName evidence="14">AAA+ ATPase domain-containing protein</fullName>
    </recommendedName>
</protein>
<dbReference type="InterPro" id="IPR002182">
    <property type="entry name" value="NB-ARC"/>
</dbReference>
<keyword evidence="6" id="KW-0175">Coiled coil</keyword>
<keyword evidence="3" id="KW-0677">Repeat</keyword>
<keyword evidence="5" id="KW-0611">Plant defense</keyword>
<dbReference type="Pfam" id="PF00931">
    <property type="entry name" value="NB-ARC"/>
    <property type="match status" value="1"/>
</dbReference>
<evidence type="ECO:0000256" key="6">
    <source>
        <dbReference type="ARBA" id="ARBA00023054"/>
    </source>
</evidence>
<dbReference type="GO" id="GO:0009626">
    <property type="term" value="P:plant-type hypersensitive response"/>
    <property type="evidence" value="ECO:0007669"/>
    <property type="project" value="UniProtKB-ARBA"/>
</dbReference>
<dbReference type="InterPro" id="IPR036388">
    <property type="entry name" value="WH-like_DNA-bd_sf"/>
</dbReference>
<dbReference type="Pfam" id="PF23598">
    <property type="entry name" value="LRR_14"/>
    <property type="match status" value="1"/>
</dbReference>
<sequence>MELATAALSSLLSKLGTLLSDEYKLQKGVRGEIRFLQAEMESMQAVLHMLSKKPAHQISELDEIWARDLKELTYDIEDSVDTFMVHIGAPVQAKPHSFRRFINRTMGLLTKAKVRHHVANDIEDIKRRIHEVAERRRRYQLEGVAAGSDMTTVDPRVLASFEQVEKLVGADVPVENISNLLMKGKGAHQQKTMVVSIVGVGGLGKTTVANLVYERLGAQFDCKAFVSVSHRPNMKQILCKILRQISEDKCAAGEKDPEELIRTIRQYLKDKRYFIIIDDVWSEEAWKTIEGALIDNNHGSKVIITTRNVGVAEFSSVDGNMYELDPLSDKDSKRLLSKRIFSEEDGIPSELEEVTMKLLKKCGGIPLAIITIASMLTSKPNKSKYEWYHVYKSMGCGLEKDKSLGNMRDILYLSYNDLPSYLKPCLLHLSMFPEDSEIEKVNLIRLWIAEGFVDGDRGVNLYDLGERYFNELVNRSMIQSLGINETGNALLCRVHDMILDLIISISDGENFVTISGDPNSISPTSKIRRLSLQGSKVDSNKEAIKDEKVMLPTTVDMSHVRTLIALGDAFEWMPPLSGFPVLRALILECFPSKHNNLKDLGSLHHLRYLELRGEFKADLLEEIGNIKHLNTLDLTATSIKELPASIVQLRELECLLTRDGVKFPDGIGSLVSLQQLTLDVTKSPHALAEVGNLTGLRLLMVYGLSDDRYSCVKTFLQSLSSLRNIHTLIMLNDAEICSLDCMPDQFSSPAQLQFIHGKYLILSKLPRWFSSLSELSSICIKVQMLRHDDLQLLGALPVLCFLHIKVIFGGTTDERLMIGADHPFRSLTDFQFMHYERCWLVFAPGAMPKLQRLLLYFKVREREGGAFDVGLENLTSLKHVSIKIHCGGARVAEVEDAEAKCRDAIDKHPNHPTLELSRKYEWRIVKDANKTDTEATKQQSSDLLATDDESNKGSEDSEQSYSDFQGTHDESHHGREASEQSQA</sequence>
<dbReference type="FunFam" id="3.40.50.300:FF:001091">
    <property type="entry name" value="Probable disease resistance protein At1g61300"/>
    <property type="match status" value="1"/>
</dbReference>
<evidence type="ECO:0000259" key="10">
    <source>
        <dbReference type="Pfam" id="PF23559"/>
    </source>
</evidence>
<evidence type="ECO:0000256" key="3">
    <source>
        <dbReference type="ARBA" id="ARBA00022737"/>
    </source>
</evidence>
<dbReference type="InterPro" id="IPR038005">
    <property type="entry name" value="RX-like_CC"/>
</dbReference>
<dbReference type="PANTHER" id="PTHR23155:SF1137">
    <property type="entry name" value="OS08G0387700 PROTEIN"/>
    <property type="match status" value="1"/>
</dbReference>
<dbReference type="Pfam" id="PF18052">
    <property type="entry name" value="Rx_N"/>
    <property type="match status" value="1"/>
</dbReference>